<dbReference type="Proteomes" id="UP000075243">
    <property type="component" value="Unassembled WGS sequence"/>
</dbReference>
<gene>
    <name evidence="3" type="ORF">KK1_042035</name>
</gene>
<dbReference type="EMBL" id="KQ484170">
    <property type="protein sequence ID" value="KYP36821.1"/>
    <property type="molecule type" value="Genomic_DNA"/>
</dbReference>
<proteinExistence type="predicted"/>
<feature type="region of interest" description="Disordered" evidence="1">
    <location>
        <begin position="117"/>
        <end position="162"/>
    </location>
</feature>
<dbReference type="PANTHER" id="PTHR33640">
    <property type="entry name" value="TRANSMEMBRANE PROTEIN"/>
    <property type="match status" value="1"/>
</dbReference>
<feature type="transmembrane region" description="Helical" evidence="2">
    <location>
        <begin position="57"/>
        <end position="80"/>
    </location>
</feature>
<dbReference type="Gramene" id="C.cajan_40851.t">
    <property type="protein sequence ID" value="C.cajan_40851.t"/>
    <property type="gene ID" value="C.cajan_40851"/>
</dbReference>
<evidence type="ECO:0000256" key="1">
    <source>
        <dbReference type="SAM" id="MobiDB-lite"/>
    </source>
</evidence>
<name>A0A151R2J9_CAJCA</name>
<evidence type="ECO:0008006" key="5">
    <source>
        <dbReference type="Google" id="ProtNLM"/>
    </source>
</evidence>
<dbReference type="STRING" id="3821.A0A151R2J9"/>
<protein>
    <recommendedName>
        <fullName evidence="5">DUF4408 domain-containing protein</fullName>
    </recommendedName>
</protein>
<keyword evidence="2" id="KW-0472">Membrane</keyword>
<evidence type="ECO:0000256" key="2">
    <source>
        <dbReference type="SAM" id="Phobius"/>
    </source>
</evidence>
<dbReference type="OMA" id="FRIVELC"/>
<keyword evidence="2" id="KW-0812">Transmembrane</keyword>
<evidence type="ECO:0000313" key="3">
    <source>
        <dbReference type="EMBL" id="KYP36821.1"/>
    </source>
</evidence>
<keyword evidence="2" id="KW-1133">Transmembrane helix</keyword>
<sequence length="199" mass="22693">MEELLFKAEKPNAVRRYNNVLDAVSKTLRLLELCALILLLSWLLTRLPFALQFLRTLFALAASPLFVFALSNAIIAALLAHAPPSAPPLFLNPPDPHAPPPEDTHFHDKQVISETLHDRPTYHRTHSQKTPGNAPPRRRQLRRAETDTQKRRQNSPQILYPQDKLSNEEFQRAIEAFIAKQLRFLREESSSAIVLQNPS</sequence>
<feature type="transmembrane region" description="Helical" evidence="2">
    <location>
        <begin position="27"/>
        <end position="45"/>
    </location>
</feature>
<evidence type="ECO:0000313" key="4">
    <source>
        <dbReference type="Proteomes" id="UP000075243"/>
    </source>
</evidence>
<accession>A0A151R2J9</accession>
<keyword evidence="4" id="KW-1185">Reference proteome</keyword>
<dbReference type="PANTHER" id="PTHR33640:SF3">
    <property type="entry name" value="DUF4408 DOMAIN-CONTAINING PROTEIN"/>
    <property type="match status" value="1"/>
</dbReference>
<dbReference type="AlphaFoldDB" id="A0A151R2J9"/>
<organism evidence="3 4">
    <name type="scientific">Cajanus cajan</name>
    <name type="common">Pigeon pea</name>
    <name type="synonym">Cajanus indicus</name>
    <dbReference type="NCBI Taxonomy" id="3821"/>
    <lineage>
        <taxon>Eukaryota</taxon>
        <taxon>Viridiplantae</taxon>
        <taxon>Streptophyta</taxon>
        <taxon>Embryophyta</taxon>
        <taxon>Tracheophyta</taxon>
        <taxon>Spermatophyta</taxon>
        <taxon>Magnoliopsida</taxon>
        <taxon>eudicotyledons</taxon>
        <taxon>Gunneridae</taxon>
        <taxon>Pentapetalae</taxon>
        <taxon>rosids</taxon>
        <taxon>fabids</taxon>
        <taxon>Fabales</taxon>
        <taxon>Fabaceae</taxon>
        <taxon>Papilionoideae</taxon>
        <taxon>50 kb inversion clade</taxon>
        <taxon>NPAAA clade</taxon>
        <taxon>indigoferoid/millettioid clade</taxon>
        <taxon>Phaseoleae</taxon>
        <taxon>Cajanus</taxon>
    </lineage>
</organism>
<reference evidence="3" key="1">
    <citation type="journal article" date="2012" name="Nat. Biotechnol.">
        <title>Draft genome sequence of pigeonpea (Cajanus cajan), an orphan legume crop of resource-poor farmers.</title>
        <authorList>
            <person name="Varshney R.K."/>
            <person name="Chen W."/>
            <person name="Li Y."/>
            <person name="Bharti A.K."/>
            <person name="Saxena R.K."/>
            <person name="Schlueter J.A."/>
            <person name="Donoghue M.T."/>
            <person name="Azam S."/>
            <person name="Fan G."/>
            <person name="Whaley A.M."/>
            <person name="Farmer A.D."/>
            <person name="Sheridan J."/>
            <person name="Iwata A."/>
            <person name="Tuteja R."/>
            <person name="Penmetsa R.V."/>
            <person name="Wu W."/>
            <person name="Upadhyaya H.D."/>
            <person name="Yang S.P."/>
            <person name="Shah T."/>
            <person name="Saxena K.B."/>
            <person name="Michael T."/>
            <person name="McCombie W.R."/>
            <person name="Yang B."/>
            <person name="Zhang G."/>
            <person name="Yang H."/>
            <person name="Wang J."/>
            <person name="Spillane C."/>
            <person name="Cook D.R."/>
            <person name="May G.D."/>
            <person name="Xu X."/>
            <person name="Jackson S.A."/>
        </authorList>
    </citation>
    <scope>NUCLEOTIDE SEQUENCE [LARGE SCALE GENOMIC DNA]</scope>
</reference>